<reference evidence="1 2" key="1">
    <citation type="submission" date="2018-01" db="EMBL/GenBank/DDBJ databases">
        <title>Deinococcus koreensis sp. nov., a radiation-resistant bacterium isolated from river water.</title>
        <authorList>
            <person name="Choi A."/>
        </authorList>
    </citation>
    <scope>NUCLEOTIDE SEQUENCE [LARGE SCALE GENOMIC DNA]</scope>
    <source>
        <strain evidence="1 2">SJW1-2</strain>
    </source>
</reference>
<sequence>MPPIFLILGTPAAGKSTVARALMERFGRGLHLPVDDLRHMVVSGLAEPGFEWTDELKLQLRLARGAAARTALAYAGAGFAVAIDDFWQGETPDADYGPLQGHGVHRVLLQPSLEATLARLAARRPDEASFKGVLAQATLLIRADMDRHPKTGWQVVDSSDLSVGETVDRILEQAQVVPTG</sequence>
<dbReference type="EMBL" id="PPPD01000001">
    <property type="protein sequence ID" value="PNY81750.1"/>
    <property type="molecule type" value="Genomic_DNA"/>
</dbReference>
<name>A0A2K3UYZ4_9DEIO</name>
<evidence type="ECO:0000313" key="2">
    <source>
        <dbReference type="Proteomes" id="UP000236379"/>
    </source>
</evidence>
<dbReference type="AlphaFoldDB" id="A0A2K3UYZ4"/>
<dbReference type="Proteomes" id="UP000236379">
    <property type="component" value="Unassembled WGS sequence"/>
</dbReference>
<dbReference type="GO" id="GO:0016740">
    <property type="term" value="F:transferase activity"/>
    <property type="evidence" value="ECO:0007669"/>
    <property type="project" value="UniProtKB-KW"/>
</dbReference>
<organism evidence="1 2">
    <name type="scientific">Deinococcus koreensis</name>
    <dbReference type="NCBI Taxonomy" id="2054903"/>
    <lineage>
        <taxon>Bacteria</taxon>
        <taxon>Thermotogati</taxon>
        <taxon>Deinococcota</taxon>
        <taxon>Deinococci</taxon>
        <taxon>Deinococcales</taxon>
        <taxon>Deinococcaceae</taxon>
        <taxon>Deinococcus</taxon>
    </lineage>
</organism>
<gene>
    <name evidence="1" type="ORF">CVO96_10510</name>
</gene>
<dbReference type="OrthoDB" id="9811893at2"/>
<proteinExistence type="predicted"/>
<dbReference type="Gene3D" id="3.40.50.300">
    <property type="entry name" value="P-loop containing nucleotide triphosphate hydrolases"/>
    <property type="match status" value="1"/>
</dbReference>
<dbReference type="InterPro" id="IPR027417">
    <property type="entry name" value="P-loop_NTPase"/>
</dbReference>
<dbReference type="SUPFAM" id="SSF52540">
    <property type="entry name" value="P-loop containing nucleoside triphosphate hydrolases"/>
    <property type="match status" value="1"/>
</dbReference>
<comment type="caution">
    <text evidence="1">The sequence shown here is derived from an EMBL/GenBank/DDBJ whole genome shotgun (WGS) entry which is preliminary data.</text>
</comment>
<keyword evidence="1" id="KW-0808">Transferase</keyword>
<protein>
    <submittedName>
        <fullName evidence="1">Phosphotransferase</fullName>
    </submittedName>
</protein>
<evidence type="ECO:0000313" key="1">
    <source>
        <dbReference type="EMBL" id="PNY81750.1"/>
    </source>
</evidence>
<keyword evidence="2" id="KW-1185">Reference proteome</keyword>
<dbReference type="RefSeq" id="WP_103312191.1">
    <property type="nucleotide sequence ID" value="NZ_PPPD01000001.1"/>
</dbReference>
<accession>A0A2K3UYZ4</accession>
<dbReference type="Pfam" id="PF07931">
    <property type="entry name" value="CPT"/>
    <property type="match status" value="1"/>
</dbReference>